<evidence type="ECO:0000313" key="2">
    <source>
        <dbReference type="Proteomes" id="UP000029736"/>
    </source>
</evidence>
<keyword evidence="2" id="KW-1185">Reference proteome</keyword>
<reference evidence="1 2" key="1">
    <citation type="journal article" date="2014" name="Int. J. Syst. Evol. Microbiol.">
        <title>Phaeodactylibacter xiamenensis gen. nov., sp. nov., a member of the family Saprospiraceae isolated from the marine alga Phaeodactylum tricornutum.</title>
        <authorList>
            <person name="Chen Z.Jr."/>
            <person name="Lei X."/>
            <person name="Lai Q."/>
            <person name="Li Y."/>
            <person name="Zhang B."/>
            <person name="Zhang J."/>
            <person name="Zhang H."/>
            <person name="Yang L."/>
            <person name="Zheng W."/>
            <person name="Tian Y."/>
            <person name="Yu Z."/>
            <person name="Xu H.Jr."/>
            <person name="Zheng T."/>
        </authorList>
    </citation>
    <scope>NUCLEOTIDE SEQUENCE [LARGE SCALE GENOMIC DNA]</scope>
    <source>
        <strain evidence="1 2">KD52</strain>
    </source>
</reference>
<comment type="caution">
    <text evidence="1">The sequence shown here is derived from an EMBL/GenBank/DDBJ whole genome shotgun (WGS) entry which is preliminary data.</text>
</comment>
<dbReference type="RefSeq" id="WP_044228730.1">
    <property type="nucleotide sequence ID" value="NZ_CAKZLC010000102.1"/>
</dbReference>
<proteinExistence type="predicted"/>
<dbReference type="AlphaFoldDB" id="A0A098S0X4"/>
<dbReference type="EMBL" id="JPOS01000090">
    <property type="protein sequence ID" value="KGE85453.1"/>
    <property type="molecule type" value="Genomic_DNA"/>
</dbReference>
<name>A0A098S0X4_9BACT</name>
<dbReference type="PROSITE" id="PS51257">
    <property type="entry name" value="PROKAR_LIPOPROTEIN"/>
    <property type="match status" value="1"/>
</dbReference>
<organism evidence="1 2">
    <name type="scientific">Phaeodactylibacter xiamenensis</name>
    <dbReference type="NCBI Taxonomy" id="1524460"/>
    <lineage>
        <taxon>Bacteria</taxon>
        <taxon>Pseudomonadati</taxon>
        <taxon>Bacteroidota</taxon>
        <taxon>Saprospiria</taxon>
        <taxon>Saprospirales</taxon>
        <taxon>Haliscomenobacteraceae</taxon>
        <taxon>Phaeodactylibacter</taxon>
    </lineage>
</organism>
<protein>
    <recommendedName>
        <fullName evidence="3">Lipocalin-like domain-containing protein</fullName>
    </recommendedName>
</protein>
<dbReference type="OrthoDB" id="1495221at2"/>
<evidence type="ECO:0000313" key="1">
    <source>
        <dbReference type="EMBL" id="KGE85453.1"/>
    </source>
</evidence>
<dbReference type="Proteomes" id="UP000029736">
    <property type="component" value="Unassembled WGS sequence"/>
</dbReference>
<sequence length="130" mass="14592">MNSMRISNSFMLCIGLMLLAVSCTEEPQNIQELLPGRWELQQATRNGEPTRSLADLYYEFDADGSMRTNLPVAKGESDYQISGQSIEQNQDGNIIAYTVASITDSTLVLQTELRNTPFQFNLLRAIPNQE</sequence>
<accession>A0A098S0X4</accession>
<dbReference type="STRING" id="1524460.IX84_28640"/>
<gene>
    <name evidence="1" type="ORF">IX84_28640</name>
</gene>
<evidence type="ECO:0008006" key="3">
    <source>
        <dbReference type="Google" id="ProtNLM"/>
    </source>
</evidence>